<dbReference type="InterPro" id="IPR036875">
    <property type="entry name" value="Znf_CCHC_sf"/>
</dbReference>
<organism evidence="4 5">
    <name type="scientific">Oedothorax gibbosus</name>
    <dbReference type="NCBI Taxonomy" id="931172"/>
    <lineage>
        <taxon>Eukaryota</taxon>
        <taxon>Metazoa</taxon>
        <taxon>Ecdysozoa</taxon>
        <taxon>Arthropoda</taxon>
        <taxon>Chelicerata</taxon>
        <taxon>Arachnida</taxon>
        <taxon>Araneae</taxon>
        <taxon>Araneomorphae</taxon>
        <taxon>Entelegynae</taxon>
        <taxon>Araneoidea</taxon>
        <taxon>Linyphiidae</taxon>
        <taxon>Erigoninae</taxon>
        <taxon>Oedothorax</taxon>
    </lineage>
</organism>
<evidence type="ECO:0000259" key="3">
    <source>
        <dbReference type="PROSITE" id="PS50158"/>
    </source>
</evidence>
<accession>A0AAV6TLC9</accession>
<proteinExistence type="predicted"/>
<evidence type="ECO:0000256" key="1">
    <source>
        <dbReference type="PROSITE-ProRule" id="PRU00047"/>
    </source>
</evidence>
<dbReference type="GO" id="GO:0003676">
    <property type="term" value="F:nucleic acid binding"/>
    <property type="evidence" value="ECO:0007669"/>
    <property type="project" value="InterPro"/>
</dbReference>
<evidence type="ECO:0000313" key="5">
    <source>
        <dbReference type="Proteomes" id="UP000827092"/>
    </source>
</evidence>
<dbReference type="Gene3D" id="4.10.60.10">
    <property type="entry name" value="Zinc finger, CCHC-type"/>
    <property type="match status" value="1"/>
</dbReference>
<keyword evidence="1" id="KW-0862">Zinc</keyword>
<gene>
    <name evidence="4" type="ORF">JTE90_011584</name>
</gene>
<evidence type="ECO:0000256" key="2">
    <source>
        <dbReference type="SAM" id="MobiDB-lite"/>
    </source>
</evidence>
<feature type="region of interest" description="Disordered" evidence="2">
    <location>
        <begin position="73"/>
        <end position="98"/>
    </location>
</feature>
<dbReference type="InterPro" id="IPR001878">
    <property type="entry name" value="Znf_CCHC"/>
</dbReference>
<evidence type="ECO:0000313" key="4">
    <source>
        <dbReference type="EMBL" id="KAG8172276.1"/>
    </source>
</evidence>
<reference evidence="4 5" key="1">
    <citation type="journal article" date="2022" name="Nat. Ecol. Evol.">
        <title>A masculinizing supergene underlies an exaggerated male reproductive morph in a spider.</title>
        <authorList>
            <person name="Hendrickx F."/>
            <person name="De Corte Z."/>
            <person name="Sonet G."/>
            <person name="Van Belleghem S.M."/>
            <person name="Kostlbacher S."/>
            <person name="Vangestel C."/>
        </authorList>
    </citation>
    <scope>NUCLEOTIDE SEQUENCE [LARGE SCALE GENOMIC DNA]</scope>
    <source>
        <strain evidence="4">W744_W776</strain>
    </source>
</reference>
<sequence>MQNIEEQFVSESGRILQKQKDQAVDEVADAFLMKAKKNVKPTRRQTSQVSERTVVVGPCFRCRKMGHLMKDCFDKTNKQRKTPKRPDQHLGEQSSRNAGMFYIGIEEGDYTHVNHSEHIQVNEDNQECTEWLID</sequence>
<dbReference type="AlphaFoldDB" id="A0AAV6TLC9"/>
<keyword evidence="1" id="KW-0479">Metal-binding</keyword>
<keyword evidence="1" id="KW-0863">Zinc-finger</keyword>
<dbReference type="Proteomes" id="UP000827092">
    <property type="component" value="Unassembled WGS sequence"/>
</dbReference>
<keyword evidence="5" id="KW-1185">Reference proteome</keyword>
<feature type="domain" description="CCHC-type" evidence="3">
    <location>
        <begin position="59"/>
        <end position="72"/>
    </location>
</feature>
<dbReference type="Pfam" id="PF00098">
    <property type="entry name" value="zf-CCHC"/>
    <property type="match status" value="1"/>
</dbReference>
<dbReference type="GO" id="GO:0008270">
    <property type="term" value="F:zinc ion binding"/>
    <property type="evidence" value="ECO:0007669"/>
    <property type="project" value="UniProtKB-KW"/>
</dbReference>
<dbReference type="SUPFAM" id="SSF57756">
    <property type="entry name" value="Retrovirus zinc finger-like domains"/>
    <property type="match status" value="1"/>
</dbReference>
<dbReference type="PROSITE" id="PS50158">
    <property type="entry name" value="ZF_CCHC"/>
    <property type="match status" value="1"/>
</dbReference>
<dbReference type="EMBL" id="JAFNEN010002897">
    <property type="protein sequence ID" value="KAG8172276.1"/>
    <property type="molecule type" value="Genomic_DNA"/>
</dbReference>
<comment type="caution">
    <text evidence="4">The sequence shown here is derived from an EMBL/GenBank/DDBJ whole genome shotgun (WGS) entry which is preliminary data.</text>
</comment>
<protein>
    <recommendedName>
        <fullName evidence="3">CCHC-type domain-containing protein</fullName>
    </recommendedName>
</protein>
<name>A0AAV6TLC9_9ARAC</name>